<protein>
    <submittedName>
        <fullName evidence="1">Uncharacterized protein</fullName>
    </submittedName>
</protein>
<reference evidence="1" key="1">
    <citation type="submission" date="2020-05" db="EMBL/GenBank/DDBJ databases">
        <title>Large-scale comparative analyses of tick genomes elucidate their genetic diversity and vector capacities.</title>
        <authorList>
            <person name="Jia N."/>
            <person name="Wang J."/>
            <person name="Shi W."/>
            <person name="Du L."/>
            <person name="Sun Y."/>
            <person name="Zhan W."/>
            <person name="Jiang J."/>
            <person name="Wang Q."/>
            <person name="Zhang B."/>
            <person name="Ji P."/>
            <person name="Sakyi L.B."/>
            <person name="Cui X."/>
            <person name="Yuan T."/>
            <person name="Jiang B."/>
            <person name="Yang W."/>
            <person name="Lam T.T.-Y."/>
            <person name="Chang Q."/>
            <person name="Ding S."/>
            <person name="Wang X."/>
            <person name="Zhu J."/>
            <person name="Ruan X."/>
            <person name="Zhao L."/>
            <person name="Wei J."/>
            <person name="Que T."/>
            <person name="Du C."/>
            <person name="Cheng J."/>
            <person name="Dai P."/>
            <person name="Han X."/>
            <person name="Huang E."/>
            <person name="Gao Y."/>
            <person name="Liu J."/>
            <person name="Shao H."/>
            <person name="Ye R."/>
            <person name="Li L."/>
            <person name="Wei W."/>
            <person name="Wang X."/>
            <person name="Wang C."/>
            <person name="Yang T."/>
            <person name="Huo Q."/>
            <person name="Li W."/>
            <person name="Guo W."/>
            <person name="Chen H."/>
            <person name="Zhou L."/>
            <person name="Ni X."/>
            <person name="Tian J."/>
            <person name="Zhou Y."/>
            <person name="Sheng Y."/>
            <person name="Liu T."/>
            <person name="Pan Y."/>
            <person name="Xia L."/>
            <person name="Li J."/>
            <person name="Zhao F."/>
            <person name="Cao W."/>
        </authorList>
    </citation>
    <scope>NUCLEOTIDE SEQUENCE</scope>
    <source>
        <strain evidence="1">Hyas-2018</strain>
    </source>
</reference>
<keyword evidence="2" id="KW-1185">Reference proteome</keyword>
<evidence type="ECO:0000313" key="2">
    <source>
        <dbReference type="Proteomes" id="UP000821845"/>
    </source>
</evidence>
<gene>
    <name evidence="1" type="ORF">HPB50_022715</name>
</gene>
<evidence type="ECO:0000313" key="1">
    <source>
        <dbReference type="EMBL" id="KAH6931181.1"/>
    </source>
</evidence>
<comment type="caution">
    <text evidence="1">The sequence shown here is derived from an EMBL/GenBank/DDBJ whole genome shotgun (WGS) entry which is preliminary data.</text>
</comment>
<sequence length="343" mass="38960">MSPTRERHCLGVAVLLSALAAVAVATPSCLDTSNHYYDEREYTCTGFTSASHFQEHIPRDLTYPRLRFVLKECLVDYIPGSAFASVPALSLDLDNCKAKTFSKPGANPFDGLEETVSRIGFMHNSTLPDSWQMLKNLNRLKEVAFYMMHGLDLTRDFNNLPQSLRRVLIFRSSIARIDDNWLSGLSNLEEVWIQETDLKYFQRSMMPRPAPKLWRLHLQACGLTSLPRDFSDDLPAMRHLSVEENLITTFDELSLEPLRRDRTYVGLYGNPLHCDCRIKFLLSYSDNWRFPVCATPEFLKGRRINELSEDLLNCSSSSTTTTTTTTTPAAAPGGFFPFYSDDV</sequence>
<organism evidence="1 2">
    <name type="scientific">Hyalomma asiaticum</name>
    <name type="common">Tick</name>
    <dbReference type="NCBI Taxonomy" id="266040"/>
    <lineage>
        <taxon>Eukaryota</taxon>
        <taxon>Metazoa</taxon>
        <taxon>Ecdysozoa</taxon>
        <taxon>Arthropoda</taxon>
        <taxon>Chelicerata</taxon>
        <taxon>Arachnida</taxon>
        <taxon>Acari</taxon>
        <taxon>Parasitiformes</taxon>
        <taxon>Ixodida</taxon>
        <taxon>Ixodoidea</taxon>
        <taxon>Ixodidae</taxon>
        <taxon>Hyalomminae</taxon>
        <taxon>Hyalomma</taxon>
    </lineage>
</organism>
<proteinExistence type="predicted"/>
<dbReference type="Proteomes" id="UP000821845">
    <property type="component" value="Chromosome 5"/>
</dbReference>
<dbReference type="EMBL" id="CM023485">
    <property type="protein sequence ID" value="KAH6931181.1"/>
    <property type="molecule type" value="Genomic_DNA"/>
</dbReference>
<name>A0ACB7SAT8_HYAAI</name>
<accession>A0ACB7SAT8</accession>